<sequence>MKQVIINIPEKKFPFFMKLMKSLDFVKVVEPSKTLEEQLTPGQMETWKNIKQGFTELKLSEEGKLTFRPIEDIINEL</sequence>
<dbReference type="EMBL" id="MLJW01006028">
    <property type="protein sequence ID" value="OIQ67287.1"/>
    <property type="molecule type" value="Genomic_DNA"/>
</dbReference>
<name>A0A1J5PHL1_9ZZZZ</name>
<proteinExistence type="predicted"/>
<organism evidence="1">
    <name type="scientific">mine drainage metagenome</name>
    <dbReference type="NCBI Taxonomy" id="410659"/>
    <lineage>
        <taxon>unclassified sequences</taxon>
        <taxon>metagenomes</taxon>
        <taxon>ecological metagenomes</taxon>
    </lineage>
</organism>
<protein>
    <submittedName>
        <fullName evidence="1">Uncharacterized protein</fullName>
    </submittedName>
</protein>
<evidence type="ECO:0000313" key="1">
    <source>
        <dbReference type="EMBL" id="OIQ67287.1"/>
    </source>
</evidence>
<accession>A0A1J5PHL1</accession>
<gene>
    <name evidence="1" type="ORF">GALL_511350</name>
</gene>
<reference evidence="1" key="1">
    <citation type="submission" date="2016-10" db="EMBL/GenBank/DDBJ databases">
        <title>Sequence of Gallionella enrichment culture.</title>
        <authorList>
            <person name="Poehlein A."/>
            <person name="Muehling M."/>
            <person name="Daniel R."/>
        </authorList>
    </citation>
    <scope>NUCLEOTIDE SEQUENCE</scope>
</reference>
<dbReference type="AlphaFoldDB" id="A0A1J5PHL1"/>
<comment type="caution">
    <text evidence="1">The sequence shown here is derived from an EMBL/GenBank/DDBJ whole genome shotgun (WGS) entry which is preliminary data.</text>
</comment>